<dbReference type="GO" id="GO:0005886">
    <property type="term" value="C:plasma membrane"/>
    <property type="evidence" value="ECO:0007669"/>
    <property type="project" value="UniProtKB-SubCell"/>
</dbReference>
<dbReference type="GO" id="GO:0007165">
    <property type="term" value="P:signal transduction"/>
    <property type="evidence" value="ECO:0007669"/>
    <property type="project" value="UniProtKB-KW"/>
</dbReference>
<dbReference type="Pfam" id="PF00015">
    <property type="entry name" value="MCPsignal"/>
    <property type="match status" value="1"/>
</dbReference>
<evidence type="ECO:0000259" key="14">
    <source>
        <dbReference type="PROSITE" id="PS50885"/>
    </source>
</evidence>
<dbReference type="PROSITE" id="PS50111">
    <property type="entry name" value="CHEMOTAXIS_TRANSDUC_2"/>
    <property type="match status" value="1"/>
</dbReference>
<dbReference type="InterPro" id="IPR035440">
    <property type="entry name" value="4HB_MCP_dom_sf"/>
</dbReference>
<dbReference type="InterPro" id="IPR003660">
    <property type="entry name" value="HAMP_dom"/>
</dbReference>
<keyword evidence="5" id="KW-0997">Cell inner membrane</keyword>
<dbReference type="OrthoDB" id="9806477at2"/>
<evidence type="ECO:0000256" key="4">
    <source>
        <dbReference type="ARBA" id="ARBA00022500"/>
    </source>
</evidence>
<sequence length="520" mass="54739">MRNVTIRSNLLVVLFVFASMIVVGAIVGVLMLGRANDNARRLHQIAQQEILVNDGYKDTTRTRAALTRAYSALKERNDTATRDSALKSAQVTLDRAAAETGAFRDAPGFAGRDETLQQSLVESSNVLAALLTKAREALRIGDTTAYAAINDKEITGAGAKYSSNVEAFQNLSNSLMKDTLAQGEREHGWVITLVVIGVIGALCLIAVTHLALRRIVIDPLKRAIASLDQIAANDLTNAIPQSGRNEIGQLFDAMRRMQHGLSDTVMNVRSSCDAINTGAREIAAGNIDLSSRTEEQSASLEETAASMEELTSTVKQNADNAQQASKLAATAADVAQRGGEVVGRAVATMNAISTSSNRIAEITGMIDGIAFQTNILALNAAVESARAGEHGRGFAVVATEVRTLAQRSANAAKEIKTLIGTSVHDVQLGNGLVAQAGDTMTEIVNAVQKVASLMTEITAASIEQSAGIAQVGKAVSQMDQVTQQNAALVEQAAAAASSLEQQAKQMADAVAAFQLNEEAA</sequence>
<dbReference type="PRINTS" id="PR00260">
    <property type="entry name" value="CHEMTRNSDUCR"/>
</dbReference>
<evidence type="ECO:0000256" key="11">
    <source>
        <dbReference type="PROSITE-ProRule" id="PRU00284"/>
    </source>
</evidence>
<dbReference type="PATRIC" id="fig|908627.4.peg.2749"/>
<dbReference type="Gene3D" id="1.10.287.950">
    <property type="entry name" value="Methyl-accepting chemotaxis protein"/>
    <property type="match status" value="1"/>
</dbReference>
<dbReference type="SMART" id="SM00283">
    <property type="entry name" value="MA"/>
    <property type="match status" value="1"/>
</dbReference>
<dbReference type="InterPro" id="IPR004089">
    <property type="entry name" value="MCPsignal_dom"/>
</dbReference>
<dbReference type="Proteomes" id="UP000035963">
    <property type="component" value="Unassembled WGS sequence"/>
</dbReference>
<evidence type="ECO:0000256" key="1">
    <source>
        <dbReference type="ARBA" id="ARBA00004429"/>
    </source>
</evidence>
<feature type="domain" description="HAMP" evidence="14">
    <location>
        <begin position="214"/>
        <end position="266"/>
    </location>
</feature>
<evidence type="ECO:0000313" key="15">
    <source>
        <dbReference type="EMBL" id="KLU25900.1"/>
    </source>
</evidence>
<keyword evidence="7 12" id="KW-1133">Transmembrane helix</keyword>
<dbReference type="RefSeq" id="WP_047846944.1">
    <property type="nucleotide sequence ID" value="NZ_AEJF01000083.1"/>
</dbReference>
<keyword evidence="3" id="KW-0488">Methylation</keyword>
<gene>
    <name evidence="15" type="ORF">EOS_12380</name>
</gene>
<dbReference type="InterPro" id="IPR051310">
    <property type="entry name" value="MCP_chemotaxis"/>
</dbReference>
<evidence type="ECO:0000256" key="8">
    <source>
        <dbReference type="ARBA" id="ARBA00023136"/>
    </source>
</evidence>
<organism evidence="15 16">
    <name type="scientific">Caballeronia mineralivorans PML1(12)</name>
    <dbReference type="NCBI Taxonomy" id="908627"/>
    <lineage>
        <taxon>Bacteria</taxon>
        <taxon>Pseudomonadati</taxon>
        <taxon>Pseudomonadota</taxon>
        <taxon>Betaproteobacteria</taxon>
        <taxon>Burkholderiales</taxon>
        <taxon>Burkholderiaceae</taxon>
        <taxon>Caballeronia</taxon>
    </lineage>
</organism>
<dbReference type="PROSITE" id="PS50885">
    <property type="entry name" value="HAMP"/>
    <property type="match status" value="1"/>
</dbReference>
<dbReference type="EMBL" id="AEJF01000083">
    <property type="protein sequence ID" value="KLU25900.1"/>
    <property type="molecule type" value="Genomic_DNA"/>
</dbReference>
<dbReference type="PANTHER" id="PTHR43531:SF14">
    <property type="entry name" value="METHYL-ACCEPTING CHEMOTAXIS PROTEIN I-RELATED"/>
    <property type="match status" value="1"/>
</dbReference>
<dbReference type="SUPFAM" id="SSF58104">
    <property type="entry name" value="Methyl-accepting chemotaxis protein (MCP) signaling domain"/>
    <property type="match status" value="1"/>
</dbReference>
<dbReference type="GO" id="GO:0004888">
    <property type="term" value="F:transmembrane signaling receptor activity"/>
    <property type="evidence" value="ECO:0007669"/>
    <property type="project" value="InterPro"/>
</dbReference>
<keyword evidence="8 12" id="KW-0472">Membrane</keyword>
<protein>
    <submittedName>
        <fullName evidence="15">Chemotaxis protein</fullName>
    </submittedName>
</protein>
<keyword evidence="9 11" id="KW-0807">Transducer</keyword>
<dbReference type="SUPFAM" id="SSF47170">
    <property type="entry name" value="Aspartate receptor, ligand-binding domain"/>
    <property type="match status" value="1"/>
</dbReference>
<comment type="similarity">
    <text evidence="10">Belongs to the methyl-accepting chemotaxis (MCP) protein family.</text>
</comment>
<dbReference type="FunFam" id="1.10.287.950:FF:000001">
    <property type="entry name" value="Methyl-accepting chemotaxis sensory transducer"/>
    <property type="match status" value="1"/>
</dbReference>
<dbReference type="Gene3D" id="1.20.120.30">
    <property type="entry name" value="Aspartate receptor, ligand-binding domain"/>
    <property type="match status" value="1"/>
</dbReference>
<dbReference type="InterPro" id="IPR004090">
    <property type="entry name" value="Chemotax_Me-accpt_rcpt"/>
</dbReference>
<dbReference type="SMART" id="SM00304">
    <property type="entry name" value="HAMP"/>
    <property type="match status" value="1"/>
</dbReference>
<evidence type="ECO:0000256" key="12">
    <source>
        <dbReference type="SAM" id="Phobius"/>
    </source>
</evidence>
<dbReference type="GO" id="GO:0006935">
    <property type="term" value="P:chemotaxis"/>
    <property type="evidence" value="ECO:0007669"/>
    <property type="project" value="UniProtKB-KW"/>
</dbReference>
<dbReference type="AlphaFoldDB" id="A0A0J1CZE5"/>
<evidence type="ECO:0000313" key="16">
    <source>
        <dbReference type="Proteomes" id="UP000035963"/>
    </source>
</evidence>
<evidence type="ECO:0000256" key="5">
    <source>
        <dbReference type="ARBA" id="ARBA00022519"/>
    </source>
</evidence>
<comment type="subcellular location">
    <subcellularLocation>
        <location evidence="1">Cell inner membrane</location>
        <topology evidence="1">Multi-pass membrane protein</topology>
    </subcellularLocation>
</comment>
<dbReference type="CDD" id="cd06225">
    <property type="entry name" value="HAMP"/>
    <property type="match status" value="1"/>
</dbReference>
<feature type="domain" description="Methyl-accepting transducer" evidence="13">
    <location>
        <begin position="271"/>
        <end position="500"/>
    </location>
</feature>
<evidence type="ECO:0000256" key="7">
    <source>
        <dbReference type="ARBA" id="ARBA00022989"/>
    </source>
</evidence>
<dbReference type="InterPro" id="IPR003122">
    <property type="entry name" value="Tar_rcpt_lig-bd"/>
</dbReference>
<proteinExistence type="inferred from homology"/>
<accession>A0A0J1CZE5</accession>
<keyword evidence="16" id="KW-1185">Reference proteome</keyword>
<keyword evidence="6 12" id="KW-0812">Transmembrane</keyword>
<dbReference type="CDD" id="cd11386">
    <property type="entry name" value="MCP_signal"/>
    <property type="match status" value="1"/>
</dbReference>
<feature type="transmembrane region" description="Helical" evidence="12">
    <location>
        <begin position="189"/>
        <end position="212"/>
    </location>
</feature>
<evidence type="ECO:0000256" key="10">
    <source>
        <dbReference type="ARBA" id="ARBA00029447"/>
    </source>
</evidence>
<reference evidence="15 16" key="1">
    <citation type="journal article" date="2015" name="Genome Announc.">
        <title>Draft Genome Sequence of Burkholderia sp. Strain PML1(12), an Ectomycorrhizosphere-Inhabiting Bacterium with Effective Mineral-Weathering Ability.</title>
        <authorList>
            <person name="Uroz S."/>
            <person name="Oger P."/>
        </authorList>
    </citation>
    <scope>NUCLEOTIDE SEQUENCE [LARGE SCALE GENOMIC DNA]</scope>
    <source>
        <strain evidence="16">PML1(12)</strain>
    </source>
</reference>
<evidence type="ECO:0000259" key="13">
    <source>
        <dbReference type="PROSITE" id="PS50111"/>
    </source>
</evidence>
<evidence type="ECO:0000256" key="3">
    <source>
        <dbReference type="ARBA" id="ARBA00022481"/>
    </source>
</evidence>
<keyword evidence="4" id="KW-0145">Chemotaxis</keyword>
<evidence type="ECO:0000256" key="2">
    <source>
        <dbReference type="ARBA" id="ARBA00022475"/>
    </source>
</evidence>
<evidence type="ECO:0000256" key="9">
    <source>
        <dbReference type="ARBA" id="ARBA00023224"/>
    </source>
</evidence>
<dbReference type="Pfam" id="PF00672">
    <property type="entry name" value="HAMP"/>
    <property type="match status" value="1"/>
</dbReference>
<dbReference type="Pfam" id="PF02203">
    <property type="entry name" value="TarH"/>
    <property type="match status" value="1"/>
</dbReference>
<keyword evidence="2" id="KW-1003">Cell membrane</keyword>
<feature type="transmembrane region" description="Helical" evidence="12">
    <location>
        <begin position="12"/>
        <end position="33"/>
    </location>
</feature>
<dbReference type="PANTHER" id="PTHR43531">
    <property type="entry name" value="PROTEIN ICFG"/>
    <property type="match status" value="1"/>
</dbReference>
<comment type="caution">
    <text evidence="15">The sequence shown here is derived from an EMBL/GenBank/DDBJ whole genome shotgun (WGS) entry which is preliminary data.</text>
</comment>
<evidence type="ECO:0000256" key="6">
    <source>
        <dbReference type="ARBA" id="ARBA00022692"/>
    </source>
</evidence>
<name>A0A0J1CZE5_9BURK</name>